<evidence type="ECO:0000313" key="7">
    <source>
        <dbReference type="Proteomes" id="UP000440367"/>
    </source>
</evidence>
<evidence type="ECO:0000259" key="2">
    <source>
        <dbReference type="Pfam" id="PF21056"/>
    </source>
</evidence>
<dbReference type="Proteomes" id="UP000460718">
    <property type="component" value="Unassembled WGS sequence"/>
</dbReference>
<evidence type="ECO:0000313" key="8">
    <source>
        <dbReference type="Proteomes" id="UP000460718"/>
    </source>
</evidence>
<name>A0A6A3KF04_9STRA</name>
<proteinExistence type="predicted"/>
<gene>
    <name evidence="5" type="ORF">PF002_g11849</name>
    <name evidence="4" type="ORF">PF005_g13981</name>
    <name evidence="3" type="ORF">PF011_g12950</name>
</gene>
<dbReference type="InterPro" id="IPR052579">
    <property type="entry name" value="Zinc_finger_SWIM"/>
</dbReference>
<organism evidence="3 8">
    <name type="scientific">Phytophthora fragariae</name>
    <dbReference type="NCBI Taxonomy" id="53985"/>
    <lineage>
        <taxon>Eukaryota</taxon>
        <taxon>Sar</taxon>
        <taxon>Stramenopiles</taxon>
        <taxon>Oomycota</taxon>
        <taxon>Peronosporomycetes</taxon>
        <taxon>Peronosporales</taxon>
        <taxon>Peronosporaceae</taxon>
        <taxon>Phytophthora</taxon>
    </lineage>
</organism>
<feature type="domain" description="ZSWIM1/3 RNaseH-like" evidence="2">
    <location>
        <begin position="54"/>
        <end position="172"/>
    </location>
</feature>
<dbReference type="EMBL" id="QXFW01000774">
    <property type="protein sequence ID" value="KAE9003315.1"/>
    <property type="molecule type" value="Genomic_DNA"/>
</dbReference>
<dbReference type="PANTHER" id="PTHR31569">
    <property type="entry name" value="SWIM-TYPE DOMAIN-CONTAINING PROTEIN"/>
    <property type="match status" value="1"/>
</dbReference>
<dbReference type="Proteomes" id="UP000440367">
    <property type="component" value="Unassembled WGS sequence"/>
</dbReference>
<feature type="region of interest" description="Disordered" evidence="1">
    <location>
        <begin position="511"/>
        <end position="569"/>
    </location>
</feature>
<dbReference type="OrthoDB" id="111802at2759"/>
<accession>A0A6A3KF04</accession>
<evidence type="ECO:0000313" key="3">
    <source>
        <dbReference type="EMBL" id="KAE9003315.1"/>
    </source>
</evidence>
<keyword evidence="6" id="KW-1185">Reference proteome</keyword>
<dbReference type="AlphaFoldDB" id="A0A6A3KF04"/>
<sequence length="569" mass="63373">MHKAGAHTKGILAYLRERSGKLVALRDVHSMIQSFKREQRAGLTDAERALAILDEFCAESTGNVAEIMVDAESKVARVITFQSARMKRLFRAFPEVVLVDATHDTNANRYKLFSFAVHDVFGKSEEKPNLRLAVKCFQKHNPAWTKIRVLVTDKAMHEKAVLLEGFPEDRQLLCQWHVITWLKKQVTRLAPAQKKQVKGLMKALVYSRCSDEYQDAKEALLHTLGGDVEHPMGNIPHLGNNTNNRLECKWGKIKQVVEPHFTLDETISTLITLQRIAEDEYVAQYHEVGSRPDLGEDPELAALGMQISEYAFRMVSEQHAFAVGPRADYEIDLSSPGKATLSRPGTQTSHVVETAASTCYCIFMETCILPCRHVMHFRLKCNYETVIPPLRTFSTRWIVHAPQNNIDEGDVGVGGGFNKRSCAAIRKEPAVATTDKYVQTKALAEKIVDRMALQSTPTYSVALRWMQEFYDALQGGDVPKFVMEVSPRIGLEGLPQVSSEESTVLTQISLASPASQTPSAAAVEGDTDDLEEKSAVPVQDESAADHDVQDEDARESGTPSTEEAERHPT</sequence>
<evidence type="ECO:0000313" key="4">
    <source>
        <dbReference type="EMBL" id="KAE9203944.1"/>
    </source>
</evidence>
<dbReference type="EMBL" id="QXGB01000803">
    <property type="protein sequence ID" value="KAE9203944.1"/>
    <property type="molecule type" value="Genomic_DNA"/>
</dbReference>
<dbReference type="Pfam" id="PF21056">
    <property type="entry name" value="ZSWIM1-3_RNaseH-like"/>
    <property type="match status" value="1"/>
</dbReference>
<feature type="compositionally biased region" description="Low complexity" evidence="1">
    <location>
        <begin position="511"/>
        <end position="522"/>
    </location>
</feature>
<protein>
    <recommendedName>
        <fullName evidence="2">ZSWIM1/3 RNaseH-like domain-containing protein</fullName>
    </recommendedName>
</protein>
<evidence type="ECO:0000313" key="5">
    <source>
        <dbReference type="EMBL" id="KAE9234268.1"/>
    </source>
</evidence>
<dbReference type="InterPro" id="IPR048324">
    <property type="entry name" value="ZSWIM1-3_RNaseH-like"/>
</dbReference>
<dbReference type="PANTHER" id="PTHR31569:SF4">
    <property type="entry name" value="SWIM-TYPE DOMAIN-CONTAINING PROTEIN"/>
    <property type="match status" value="1"/>
</dbReference>
<dbReference type="EMBL" id="QXGD01000554">
    <property type="protein sequence ID" value="KAE9234268.1"/>
    <property type="molecule type" value="Genomic_DNA"/>
</dbReference>
<reference evidence="3 8" key="1">
    <citation type="submission" date="2018-09" db="EMBL/GenBank/DDBJ databases">
        <title>Genomic investigation of the strawberry pathogen Phytophthora fragariae indicates pathogenicity is determined by transcriptional variation in three key races.</title>
        <authorList>
            <person name="Adams T.M."/>
            <person name="Armitage A.D."/>
            <person name="Sobczyk M.K."/>
            <person name="Bates H.J."/>
            <person name="Dunwell J.M."/>
            <person name="Nellist C.F."/>
            <person name="Harrison R.J."/>
        </authorList>
    </citation>
    <scope>NUCLEOTIDE SEQUENCE [LARGE SCALE GENOMIC DNA]</scope>
    <source>
        <strain evidence="5 7">BC-1</strain>
        <strain evidence="4 6">NOV-27</strain>
        <strain evidence="3 8">SCRP245</strain>
    </source>
</reference>
<evidence type="ECO:0000313" key="6">
    <source>
        <dbReference type="Proteomes" id="UP000433483"/>
    </source>
</evidence>
<evidence type="ECO:0000256" key="1">
    <source>
        <dbReference type="SAM" id="MobiDB-lite"/>
    </source>
</evidence>
<comment type="caution">
    <text evidence="3">The sequence shown here is derived from an EMBL/GenBank/DDBJ whole genome shotgun (WGS) entry which is preliminary data.</text>
</comment>
<dbReference type="Proteomes" id="UP000433483">
    <property type="component" value="Unassembled WGS sequence"/>
</dbReference>